<sequence>MQSAGKSDYASYAQVLCSVSLSIKNLVNHNSGKSAVTGLSGRLFGCQERGVSHEEIRPV</sequence>
<comment type="caution">
    <text evidence="1">The sequence shown here is derived from an EMBL/GenBank/DDBJ whole genome shotgun (WGS) entry which is preliminary data.</text>
</comment>
<organism evidence="1 2">
    <name type="scientific">Ruminococcus callidus ATCC 27760</name>
    <dbReference type="NCBI Taxonomy" id="411473"/>
    <lineage>
        <taxon>Bacteria</taxon>
        <taxon>Bacillati</taxon>
        <taxon>Bacillota</taxon>
        <taxon>Clostridia</taxon>
        <taxon>Eubacteriales</taxon>
        <taxon>Oscillospiraceae</taxon>
        <taxon>Ruminococcus</taxon>
    </lineage>
</organism>
<dbReference type="AlphaFoldDB" id="U2M619"/>
<dbReference type="EMBL" id="AWVF01000236">
    <property type="protein sequence ID" value="ERJ94778.1"/>
    <property type="molecule type" value="Genomic_DNA"/>
</dbReference>
<evidence type="ECO:0000313" key="1">
    <source>
        <dbReference type="EMBL" id="ERJ94778.1"/>
    </source>
</evidence>
<dbReference type="HOGENOM" id="CLU_2957906_0_0_9"/>
<name>U2M619_9FIRM</name>
<evidence type="ECO:0000313" key="2">
    <source>
        <dbReference type="Proteomes" id="UP000016662"/>
    </source>
</evidence>
<accession>U2M619</accession>
<dbReference type="STRING" id="411473.RUMCAL_01947"/>
<dbReference type="Proteomes" id="UP000016662">
    <property type="component" value="Unassembled WGS sequence"/>
</dbReference>
<gene>
    <name evidence="1" type="ORF">RUMCAL_01947</name>
</gene>
<proteinExistence type="predicted"/>
<reference evidence="1 2" key="1">
    <citation type="submission" date="2013-07" db="EMBL/GenBank/DDBJ databases">
        <authorList>
            <person name="Weinstock G."/>
            <person name="Sodergren E."/>
            <person name="Wylie T."/>
            <person name="Fulton L."/>
            <person name="Fulton R."/>
            <person name="Fronick C."/>
            <person name="O'Laughlin M."/>
            <person name="Godfrey J."/>
            <person name="Miner T."/>
            <person name="Herter B."/>
            <person name="Appelbaum E."/>
            <person name="Cordes M."/>
            <person name="Lek S."/>
            <person name="Wollam A."/>
            <person name="Pepin K.H."/>
            <person name="Palsikar V.B."/>
            <person name="Mitreva M."/>
            <person name="Wilson R.K."/>
        </authorList>
    </citation>
    <scope>NUCLEOTIDE SEQUENCE [LARGE SCALE GENOMIC DNA]</scope>
    <source>
        <strain evidence="1 2">ATCC 27760</strain>
    </source>
</reference>
<protein>
    <submittedName>
        <fullName evidence="1">Uncharacterized protein</fullName>
    </submittedName>
</protein>
<keyword evidence="2" id="KW-1185">Reference proteome</keyword>